<feature type="chain" id="PRO_5046763039" evidence="2">
    <location>
        <begin position="18"/>
        <end position="280"/>
    </location>
</feature>
<reference evidence="3" key="1">
    <citation type="submission" date="2023-07" db="EMBL/GenBank/DDBJ databases">
        <title>Genome sequencing of multiple Borrelia sensu lato isolates.</title>
        <authorList>
            <person name="Mongodin E.F."/>
            <person name="Rudenko N."/>
            <person name="Fraser C.M."/>
            <person name="Schutzer S."/>
            <person name="Luft B."/>
            <person name="Morgan R."/>
            <person name="Chastens S."/>
            <person name="Qiu W."/>
        </authorList>
    </citation>
    <scope>NUCLEOTIDE SEQUENCE [LARGE SCALE GENOMIC DNA]</scope>
    <source>
        <strain evidence="3">PotiB3</strain>
    </source>
</reference>
<name>A0ABZ0CIV6_9SPIR</name>
<keyword evidence="4" id="KW-1185">Reference proteome</keyword>
<dbReference type="Pfam" id="PF05714">
    <property type="entry name" value="PFam54_60"/>
    <property type="match status" value="1"/>
</dbReference>
<evidence type="ECO:0000256" key="2">
    <source>
        <dbReference type="SAM" id="SignalP"/>
    </source>
</evidence>
<protein>
    <submittedName>
        <fullName evidence="3">Virulence associated lipoprotein</fullName>
    </submittedName>
</protein>
<evidence type="ECO:0000313" key="4">
    <source>
        <dbReference type="Proteomes" id="UP001301963"/>
    </source>
</evidence>
<sequence length="280" mass="32570">MKYSIIASIFVFLFLNACNPDINTNQKNIKHQLSKKRKKYNKKKLTPKAELKPNQEVTPKAEVKPNQEEDHNKKIKNTPLDDLINLIKKANAEREEYVKRFDEEPENQYGMSIFKELGWWGKDGSSKGENIAANTERSKNYRKKIYSALSDIDTNQLKKVSEIVMLSKQTQGLFNTLSAFGNTFDQVIIDLYSKKDYLNKLEISNIEKLKNSFEKILSIKKDVSDELNQLLLDYENDTNNIKTNAAELKSYVIKLHNQILEKKEKENELKNEIFSLIENL</sequence>
<feature type="region of interest" description="Disordered" evidence="1">
    <location>
        <begin position="53"/>
        <end position="74"/>
    </location>
</feature>
<dbReference type="InterPro" id="IPR008421">
    <property type="entry name" value="Borrelia_lipoprotein_PFam54/60"/>
</dbReference>
<evidence type="ECO:0000313" key="3">
    <source>
        <dbReference type="EMBL" id="WNY69108.1"/>
    </source>
</evidence>
<dbReference type="Proteomes" id="UP001301963">
    <property type="component" value="Plasmid lp54"/>
</dbReference>
<keyword evidence="3" id="KW-0449">Lipoprotein</keyword>
<dbReference type="RefSeq" id="WP_316384036.1">
    <property type="nucleotide sequence ID" value="NZ_CP132471.1"/>
</dbReference>
<evidence type="ECO:0000256" key="1">
    <source>
        <dbReference type="SAM" id="MobiDB-lite"/>
    </source>
</evidence>
<keyword evidence="2" id="KW-0732">Signal</keyword>
<keyword evidence="3" id="KW-0614">Plasmid</keyword>
<geneLocation type="plasmid" evidence="3 4">
    <name>lp54</name>
</geneLocation>
<feature type="compositionally biased region" description="Basic and acidic residues" evidence="1">
    <location>
        <begin position="53"/>
        <end position="72"/>
    </location>
</feature>
<organism evidence="3 4">
    <name type="scientific">Borreliella lusitaniae</name>
    <dbReference type="NCBI Taxonomy" id="100177"/>
    <lineage>
        <taxon>Bacteria</taxon>
        <taxon>Pseudomonadati</taxon>
        <taxon>Spirochaetota</taxon>
        <taxon>Spirochaetia</taxon>
        <taxon>Spirochaetales</taxon>
        <taxon>Borreliaceae</taxon>
        <taxon>Borreliella</taxon>
    </lineage>
</organism>
<feature type="signal peptide" evidence="2">
    <location>
        <begin position="1"/>
        <end position="17"/>
    </location>
</feature>
<proteinExistence type="predicted"/>
<gene>
    <name evidence="3" type="ORF">QIA44_04580</name>
</gene>
<dbReference type="Gene3D" id="1.10.3160.10">
    <property type="entry name" value="Bbcrasp-1"/>
    <property type="match status" value="1"/>
</dbReference>
<dbReference type="EMBL" id="CP132471">
    <property type="protein sequence ID" value="WNY69108.1"/>
    <property type="molecule type" value="Genomic_DNA"/>
</dbReference>
<accession>A0ABZ0CIV6</accession>